<accession>A0ACC2SEE0</accession>
<gene>
    <name evidence="1" type="ORF">DSO57_1027254</name>
</gene>
<evidence type="ECO:0000313" key="1">
    <source>
        <dbReference type="EMBL" id="KAJ9060772.1"/>
    </source>
</evidence>
<keyword evidence="2" id="KW-1185">Reference proteome</keyword>
<protein>
    <submittedName>
        <fullName evidence="1">Uncharacterized protein</fullName>
    </submittedName>
</protein>
<comment type="caution">
    <text evidence="1">The sequence shown here is derived from an EMBL/GenBank/DDBJ whole genome shotgun (WGS) entry which is preliminary data.</text>
</comment>
<name>A0ACC2SEE0_9FUNG</name>
<organism evidence="1 2">
    <name type="scientific">Entomophthora muscae</name>
    <dbReference type="NCBI Taxonomy" id="34485"/>
    <lineage>
        <taxon>Eukaryota</taxon>
        <taxon>Fungi</taxon>
        <taxon>Fungi incertae sedis</taxon>
        <taxon>Zoopagomycota</taxon>
        <taxon>Entomophthoromycotina</taxon>
        <taxon>Entomophthoromycetes</taxon>
        <taxon>Entomophthorales</taxon>
        <taxon>Entomophthoraceae</taxon>
        <taxon>Entomophthora</taxon>
    </lineage>
</organism>
<reference evidence="1" key="1">
    <citation type="submission" date="2022-04" db="EMBL/GenBank/DDBJ databases">
        <title>Genome of the entomopathogenic fungus Entomophthora muscae.</title>
        <authorList>
            <person name="Elya C."/>
            <person name="Lovett B.R."/>
            <person name="Lee E."/>
            <person name="Macias A.M."/>
            <person name="Hajek A.E."/>
            <person name="De Bivort B.L."/>
            <person name="Kasson M.T."/>
            <person name="De Fine Licht H.H."/>
            <person name="Stajich J.E."/>
        </authorList>
    </citation>
    <scope>NUCLEOTIDE SEQUENCE</scope>
    <source>
        <strain evidence="1">Berkeley</strain>
    </source>
</reference>
<dbReference type="EMBL" id="QTSX02005135">
    <property type="protein sequence ID" value="KAJ9060772.1"/>
    <property type="molecule type" value="Genomic_DNA"/>
</dbReference>
<evidence type="ECO:0000313" key="2">
    <source>
        <dbReference type="Proteomes" id="UP001165960"/>
    </source>
</evidence>
<dbReference type="Proteomes" id="UP001165960">
    <property type="component" value="Unassembled WGS sequence"/>
</dbReference>
<proteinExistence type="predicted"/>
<sequence>MVVSSRQGIAPVGPWILDTWYLPLGVKQSLEWLGSSKLQEFPQLKLAFWPNLFYLNHAKGGCGDPHVCGLQAWLVGNKGLPEAVVASTQKKMLAALGYSASPSREPWLQEGED</sequence>